<proteinExistence type="predicted"/>
<comment type="caution">
    <text evidence="1">The sequence shown here is derived from an EMBL/GenBank/DDBJ whole genome shotgun (WGS) entry which is preliminary data.</text>
</comment>
<evidence type="ECO:0000313" key="1">
    <source>
        <dbReference type="EMBL" id="KKN59035.1"/>
    </source>
</evidence>
<name>A0A0F9RRC8_9ZZZZ</name>
<sequence>MKQVFVSYHYTSKDGKYNGFGNYIGEFRHEDYLNSLSGFILELEETIAHQLEEKTGMPCAVKVMFFR</sequence>
<dbReference type="AlphaFoldDB" id="A0A0F9RRC8"/>
<reference evidence="1" key="1">
    <citation type="journal article" date="2015" name="Nature">
        <title>Complex archaea that bridge the gap between prokaryotes and eukaryotes.</title>
        <authorList>
            <person name="Spang A."/>
            <person name="Saw J.H."/>
            <person name="Jorgensen S.L."/>
            <person name="Zaremba-Niedzwiedzka K."/>
            <person name="Martijn J."/>
            <person name="Lind A.E."/>
            <person name="van Eijk R."/>
            <person name="Schleper C."/>
            <person name="Guy L."/>
            <person name="Ettema T.J."/>
        </authorList>
    </citation>
    <scope>NUCLEOTIDE SEQUENCE</scope>
</reference>
<gene>
    <name evidence="1" type="ORF">LCGC14_0545900</name>
</gene>
<dbReference type="EMBL" id="LAZR01000741">
    <property type="protein sequence ID" value="KKN59035.1"/>
    <property type="molecule type" value="Genomic_DNA"/>
</dbReference>
<protein>
    <submittedName>
        <fullName evidence="1">Uncharacterized protein</fullName>
    </submittedName>
</protein>
<accession>A0A0F9RRC8</accession>
<organism evidence="1">
    <name type="scientific">marine sediment metagenome</name>
    <dbReference type="NCBI Taxonomy" id="412755"/>
    <lineage>
        <taxon>unclassified sequences</taxon>
        <taxon>metagenomes</taxon>
        <taxon>ecological metagenomes</taxon>
    </lineage>
</organism>